<evidence type="ECO:0000256" key="1">
    <source>
        <dbReference type="SAM" id="MobiDB-lite"/>
    </source>
</evidence>
<name>A0A0E9TPS4_ANGAN</name>
<reference evidence="2" key="1">
    <citation type="submission" date="2014-11" db="EMBL/GenBank/DDBJ databases">
        <authorList>
            <person name="Amaro Gonzalez C."/>
        </authorList>
    </citation>
    <scope>NUCLEOTIDE SEQUENCE</scope>
</reference>
<feature type="compositionally biased region" description="Polar residues" evidence="1">
    <location>
        <begin position="19"/>
        <end position="30"/>
    </location>
</feature>
<protein>
    <submittedName>
        <fullName evidence="2">Uncharacterized protein</fullName>
    </submittedName>
</protein>
<feature type="region of interest" description="Disordered" evidence="1">
    <location>
        <begin position="1"/>
        <end position="41"/>
    </location>
</feature>
<accession>A0A0E9TPS4</accession>
<dbReference type="EMBL" id="GBXM01053717">
    <property type="protein sequence ID" value="JAH54860.1"/>
    <property type="molecule type" value="Transcribed_RNA"/>
</dbReference>
<evidence type="ECO:0000313" key="2">
    <source>
        <dbReference type="EMBL" id="JAH54860.1"/>
    </source>
</evidence>
<sequence length="41" mass="4639">MGRNPQGQKHRAEAHATKHNQTQPRIQNLSPGEGNLNRTKH</sequence>
<reference evidence="2" key="2">
    <citation type="journal article" date="2015" name="Fish Shellfish Immunol.">
        <title>Early steps in the European eel (Anguilla anguilla)-Vibrio vulnificus interaction in the gills: Role of the RtxA13 toxin.</title>
        <authorList>
            <person name="Callol A."/>
            <person name="Pajuelo D."/>
            <person name="Ebbesson L."/>
            <person name="Teles M."/>
            <person name="MacKenzie S."/>
            <person name="Amaro C."/>
        </authorList>
    </citation>
    <scope>NUCLEOTIDE SEQUENCE</scope>
</reference>
<dbReference type="AlphaFoldDB" id="A0A0E9TPS4"/>
<proteinExistence type="predicted"/>
<organism evidence="2">
    <name type="scientific">Anguilla anguilla</name>
    <name type="common">European freshwater eel</name>
    <name type="synonym">Muraena anguilla</name>
    <dbReference type="NCBI Taxonomy" id="7936"/>
    <lineage>
        <taxon>Eukaryota</taxon>
        <taxon>Metazoa</taxon>
        <taxon>Chordata</taxon>
        <taxon>Craniata</taxon>
        <taxon>Vertebrata</taxon>
        <taxon>Euteleostomi</taxon>
        <taxon>Actinopterygii</taxon>
        <taxon>Neopterygii</taxon>
        <taxon>Teleostei</taxon>
        <taxon>Anguilliformes</taxon>
        <taxon>Anguillidae</taxon>
        <taxon>Anguilla</taxon>
    </lineage>
</organism>